<dbReference type="AlphaFoldDB" id="A0A183HJ07"/>
<gene>
    <name evidence="1" type="ORF">OFLC_LOCUS7469</name>
</gene>
<keyword evidence="2" id="KW-1185">Reference proteome</keyword>
<accession>A0A183HJ07</accession>
<dbReference type="EMBL" id="UZAJ01007824">
    <property type="protein sequence ID" value="VDO51143.1"/>
    <property type="molecule type" value="Genomic_DNA"/>
</dbReference>
<dbReference type="Proteomes" id="UP000267606">
    <property type="component" value="Unassembled WGS sequence"/>
</dbReference>
<evidence type="ECO:0000313" key="2">
    <source>
        <dbReference type="Proteomes" id="UP000267606"/>
    </source>
</evidence>
<organism evidence="3">
    <name type="scientific">Onchocerca flexuosa</name>
    <dbReference type="NCBI Taxonomy" id="387005"/>
    <lineage>
        <taxon>Eukaryota</taxon>
        <taxon>Metazoa</taxon>
        <taxon>Ecdysozoa</taxon>
        <taxon>Nematoda</taxon>
        <taxon>Chromadorea</taxon>
        <taxon>Rhabditida</taxon>
        <taxon>Spirurina</taxon>
        <taxon>Spiruromorpha</taxon>
        <taxon>Filarioidea</taxon>
        <taxon>Onchocercidae</taxon>
        <taxon>Onchocerca</taxon>
    </lineage>
</organism>
<dbReference type="WBParaSite" id="OFLC_0000746801-mRNA-1">
    <property type="protein sequence ID" value="OFLC_0000746801-mRNA-1"/>
    <property type="gene ID" value="OFLC_0000746801"/>
</dbReference>
<reference evidence="1 2" key="2">
    <citation type="submission" date="2018-11" db="EMBL/GenBank/DDBJ databases">
        <authorList>
            <consortium name="Pathogen Informatics"/>
        </authorList>
    </citation>
    <scope>NUCLEOTIDE SEQUENCE [LARGE SCALE GENOMIC DNA]</scope>
</reference>
<name>A0A183HJ07_9BILA</name>
<reference evidence="3" key="1">
    <citation type="submission" date="2016-06" db="UniProtKB">
        <authorList>
            <consortium name="WormBaseParasite"/>
        </authorList>
    </citation>
    <scope>IDENTIFICATION</scope>
</reference>
<protein>
    <submittedName>
        <fullName evidence="1 3">Uncharacterized protein</fullName>
    </submittedName>
</protein>
<evidence type="ECO:0000313" key="1">
    <source>
        <dbReference type="EMBL" id="VDO51143.1"/>
    </source>
</evidence>
<evidence type="ECO:0000313" key="3">
    <source>
        <dbReference type="WBParaSite" id="OFLC_0000746801-mRNA-1"/>
    </source>
</evidence>
<proteinExistence type="predicted"/>
<sequence length="79" mass="9177">MDGWKIETSSLRTYFFLIQPVSSGIEIIKNGKRNGAEERGRRIRTIRHFPEEAAAPVQHNNTYMNQQQPSVIYSRCCSY</sequence>